<reference evidence="11 12" key="1">
    <citation type="submission" date="2024-01" db="EMBL/GenBank/DDBJ databases">
        <authorList>
            <consortium name="Genoscope - CEA"/>
            <person name="William W."/>
        </authorList>
    </citation>
    <scope>NUCLEOTIDE SEQUENCE [LARGE SCALE GENOMIC DNA]</scope>
    <source>
        <strain evidence="11 12">29B2s-10</strain>
    </source>
</reference>
<keyword evidence="5" id="KW-0498">Mitosis</keyword>
<dbReference type="InterPro" id="IPR027165">
    <property type="entry name" value="CND3"/>
</dbReference>
<dbReference type="PANTHER" id="PTHR14418">
    <property type="entry name" value="CONDENSIN COMPLEX SUBUNIT 3-RELATED"/>
    <property type="match status" value="1"/>
</dbReference>
<feature type="compositionally biased region" description="Acidic residues" evidence="9">
    <location>
        <begin position="572"/>
        <end position="596"/>
    </location>
</feature>
<evidence type="ECO:0000256" key="6">
    <source>
        <dbReference type="ARBA" id="ARBA00023067"/>
    </source>
</evidence>
<evidence type="ECO:0000256" key="5">
    <source>
        <dbReference type="ARBA" id="ARBA00022776"/>
    </source>
</evidence>
<dbReference type="InterPro" id="IPR011989">
    <property type="entry name" value="ARM-like"/>
</dbReference>
<sequence>MSYRPNANSIKSITDLEGIYNAMCHVFQDAQLTLSGHRKLVVILKSIHKRAIELGLEDSFSMKFTKLVNFILPLKKGEQVGDRIIKFCSVFVASLYKDQEAEREAKAKANEENGIESDEEEEEDSPTGRFVDYLLRHLLRGIQAKDKQVRYRVVQLLAYLVNNIGEIDEELFTALQWSLNRRLYDKEANVRLQAIVAISRFQYLNIPDGKKATESMLLAMQHDDSAEVRRAALLNLQKTNQTIPFLIERARDTNSINRRLIFSRISKELGDFRELNIEVRESLLRWGLHDREASVQSAAVKMFASNWFETVQEDLIELIDTLNVVNSDIADTAIMTFYKSRQEYISKISITKEMWKELTTELAFFIRTFYEYCNENSLFDLIDKFFPESIELTEILSKYFTLRKSFIGNNREVIQTYETMHSQLEQLRNEEYELEHERDDPESKTRLKKVKQEIEVGLSEFEEPRTNYINYYDQLKELEFIIKQLVLVAKDYDFSDEIGRREMLRIIRLSLTNDELSDELIKLSLKVLKKISINDRDFSTMCTEIVTDIRDSYMDDVDDDTFHSAISTLNNDSEEEKNEDDDDEEEEEDDDNDNDQEGNNGELSNERSNPNKRRKKEPKQPPNEILIQCLLITQHLLEITEESISNVSLSSLLDSLVRPSVLRNDNTYIRNLAMTCLGLFCLLDKQLAIQQLYLFGVAASRADEELRIISIKVIVDILSTHGVSVLDIEGQVDSLSLAKLFYKVLRLYEMPKLQCVVAEGLCKLFLADNLADFGKNKNNQGEEPQEQEDQEKVLFETLILTYFHPQNENNHELRQILAFCIPVYAFSHQTHQDKVASISGDCFFRIFRENGEFERFENVTSPTTIIQQLIHWCDPNNLVNITPDEIKKSSSHFWQVLGFLQVIEQDTPKNIKKVIISNLNRIYLTEELGSTVLSGLKKAIEDTRSVIETNQNDPSFVLDSTTDRSFEKFYQSVRELTERAIIIEEEKKKEEGLVEKDEISINRSINDGTEIDREITAEPKSEDIIEMELSKNNIEEDGKINDKEVNEEELNNEEDLQDSLQKIDELLDEEEGVDYDISMEE</sequence>
<evidence type="ECO:0000256" key="2">
    <source>
        <dbReference type="ARBA" id="ARBA00006533"/>
    </source>
</evidence>
<dbReference type="EMBL" id="OZ004259">
    <property type="protein sequence ID" value="CAK7918563.1"/>
    <property type="molecule type" value="Genomic_DNA"/>
</dbReference>
<dbReference type="InterPro" id="IPR016024">
    <property type="entry name" value="ARM-type_fold"/>
</dbReference>
<evidence type="ECO:0000313" key="11">
    <source>
        <dbReference type="EMBL" id="CAK7918563.1"/>
    </source>
</evidence>
<dbReference type="InterPro" id="IPR025977">
    <property type="entry name" value="Cnd3_C"/>
</dbReference>
<dbReference type="Pfam" id="PF12719">
    <property type="entry name" value="Cnd3"/>
    <property type="match status" value="1"/>
</dbReference>
<feature type="domain" description="Nuclear condensin complex subunit 3 C-terminal" evidence="10">
    <location>
        <begin position="628"/>
        <end position="924"/>
    </location>
</feature>
<dbReference type="SUPFAM" id="SSF48371">
    <property type="entry name" value="ARM repeat"/>
    <property type="match status" value="1"/>
</dbReference>
<feature type="compositionally biased region" description="Acidic residues" evidence="9">
    <location>
        <begin position="113"/>
        <end position="125"/>
    </location>
</feature>
<evidence type="ECO:0000256" key="9">
    <source>
        <dbReference type="SAM" id="MobiDB-lite"/>
    </source>
</evidence>
<feature type="region of interest" description="Disordered" evidence="9">
    <location>
        <begin position="106"/>
        <end position="127"/>
    </location>
</feature>
<gene>
    <name evidence="11" type="primary">YCG1</name>
    <name evidence="11" type="ORF">CAAN4_G13806</name>
</gene>
<feature type="compositionally biased region" description="Basic and acidic residues" evidence="9">
    <location>
        <begin position="1033"/>
        <end position="1044"/>
    </location>
</feature>
<proteinExistence type="inferred from homology"/>
<keyword evidence="7" id="KW-0131">Cell cycle</keyword>
<keyword evidence="6" id="KW-0226">DNA condensation</keyword>
<keyword evidence="4" id="KW-0132">Cell division</keyword>
<organism evidence="11 12">
    <name type="scientific">[Candida] anglica</name>
    <dbReference type="NCBI Taxonomy" id="148631"/>
    <lineage>
        <taxon>Eukaryota</taxon>
        <taxon>Fungi</taxon>
        <taxon>Dikarya</taxon>
        <taxon>Ascomycota</taxon>
        <taxon>Saccharomycotina</taxon>
        <taxon>Pichiomycetes</taxon>
        <taxon>Debaryomycetaceae</taxon>
        <taxon>Kurtzmaniella</taxon>
    </lineage>
</organism>
<feature type="coiled-coil region" evidence="8">
    <location>
        <begin position="410"/>
        <end position="437"/>
    </location>
</feature>
<evidence type="ECO:0000256" key="8">
    <source>
        <dbReference type="SAM" id="Coils"/>
    </source>
</evidence>
<evidence type="ECO:0000256" key="1">
    <source>
        <dbReference type="ARBA" id="ARBA00004286"/>
    </source>
</evidence>
<feature type="region of interest" description="Disordered" evidence="9">
    <location>
        <begin position="1031"/>
        <end position="1057"/>
    </location>
</feature>
<evidence type="ECO:0000259" key="10">
    <source>
        <dbReference type="Pfam" id="PF12719"/>
    </source>
</evidence>
<keyword evidence="12" id="KW-1185">Reference proteome</keyword>
<dbReference type="Proteomes" id="UP001497600">
    <property type="component" value="Chromosome G"/>
</dbReference>
<keyword evidence="8" id="KW-0175">Coiled coil</keyword>
<comment type="subcellular location">
    <subcellularLocation>
        <location evidence="1">Chromosome</location>
    </subcellularLocation>
</comment>
<feature type="compositionally biased region" description="Acidic residues" evidence="9">
    <location>
        <begin position="1045"/>
        <end position="1057"/>
    </location>
</feature>
<protein>
    <submittedName>
        <fullName evidence="11">Condensin complex subunit 3</fullName>
    </submittedName>
</protein>
<dbReference type="PANTHER" id="PTHR14418:SF5">
    <property type="entry name" value="CONDENSIN COMPLEX SUBUNIT 3"/>
    <property type="match status" value="1"/>
</dbReference>
<evidence type="ECO:0000256" key="3">
    <source>
        <dbReference type="ARBA" id="ARBA00022454"/>
    </source>
</evidence>
<feature type="region of interest" description="Disordered" evidence="9">
    <location>
        <begin position="566"/>
        <end position="620"/>
    </location>
</feature>
<comment type="similarity">
    <text evidence="2">Belongs to the CND3 (condensin subunit 3) family.</text>
</comment>
<evidence type="ECO:0000256" key="7">
    <source>
        <dbReference type="ARBA" id="ARBA00023306"/>
    </source>
</evidence>
<evidence type="ECO:0000313" key="12">
    <source>
        <dbReference type="Proteomes" id="UP001497600"/>
    </source>
</evidence>
<dbReference type="Gene3D" id="1.25.10.10">
    <property type="entry name" value="Leucine-rich Repeat Variant"/>
    <property type="match status" value="1"/>
</dbReference>
<keyword evidence="3" id="KW-0158">Chromosome</keyword>
<accession>A0ABP0EI62</accession>
<name>A0ABP0EI62_9ASCO</name>
<evidence type="ECO:0000256" key="4">
    <source>
        <dbReference type="ARBA" id="ARBA00022618"/>
    </source>
</evidence>